<dbReference type="GO" id="GO:0009381">
    <property type="term" value="F:excinuclease ABC activity"/>
    <property type="evidence" value="ECO:0007669"/>
    <property type="project" value="UniProtKB-UniRule"/>
</dbReference>
<evidence type="ECO:0000256" key="1">
    <source>
        <dbReference type="ARBA" id="ARBA00022490"/>
    </source>
</evidence>
<organism evidence="11 12">
    <name type="scientific">Algoriphagus aquaeductus</name>
    <dbReference type="NCBI Taxonomy" id="475299"/>
    <lineage>
        <taxon>Bacteria</taxon>
        <taxon>Pseudomonadati</taxon>
        <taxon>Bacteroidota</taxon>
        <taxon>Cytophagia</taxon>
        <taxon>Cytophagales</taxon>
        <taxon>Cyclobacteriaceae</taxon>
        <taxon>Algoriphagus</taxon>
    </lineage>
</organism>
<comment type="function">
    <text evidence="7">The UvrABC repair system catalyzes the recognition and processing of DNA lesions. UvrC both incises the 5' and 3' sides of the lesion. The N-terminal half is responsible for the 3' incision and the C-terminal half is responsible for the 5' incision.</text>
</comment>
<dbReference type="InterPro" id="IPR036876">
    <property type="entry name" value="UVR_dom_sf"/>
</dbReference>
<comment type="similarity">
    <text evidence="7">Belongs to the UvrC family.</text>
</comment>
<dbReference type="Proteomes" id="UP000248917">
    <property type="component" value="Unassembled WGS sequence"/>
</dbReference>
<sequence>MQSSSFLPEDHQTLPDHPGVYKYFNEENELIYVGKAKSLKKRVSSYFNKNTGVNLKTRRMVKEIVRIEITLVDSELDALLLENNLIKKIQPKYNILLRDDKTYPYLLITKENFPRIFPTRKLIPKRGTYFGPFASVKAMNNVLDLIRELFTIRTCSLDLSYLKINEGKYKVCLEYHIGNCQGPCVGKQKETDYLKDLEHAKHILKGNLGIAKSYFKQEMQLLAENLEFEKAQKMKEKLDLLEKYQAKSLITNPSISNLDVCTLVTDEKYAYVNYMRVKNGAMITSKNVELKKRLDESEEELLITALIRLQDQFQSDAEEILVNIEPENPIDGLQLTVPKIGDKKKLIELSLKNALYYKKEKALLQGLNQDKKDRVIKQLQQDLSLQEIPDHIECFDNSNIQGTSPVASMVCFLNGKPAVKEYRHFHIKTVEGPNDFASMKEIVGRRYKRLLEEEKPLPKLVVIDGGKGQLSSAVEALAELGIYGKMPIIGIAKRLEEIYFPGDSYPIHIDKKSESLKLLQRIRDEAHRFAITFHRKVRSKNAFGTQLTAIPGIGEGTAERLLKHFKSVKKIKEASEEQLTEIVGSSKAKTLMEWKEKNKEAVS</sequence>
<dbReference type="GO" id="GO:0009432">
    <property type="term" value="P:SOS response"/>
    <property type="evidence" value="ECO:0007669"/>
    <property type="project" value="UniProtKB-UniRule"/>
</dbReference>
<dbReference type="SMART" id="SM00465">
    <property type="entry name" value="GIYc"/>
    <property type="match status" value="1"/>
</dbReference>
<dbReference type="InterPro" id="IPR047296">
    <property type="entry name" value="GIY-YIG_UvrC_Cho"/>
</dbReference>
<reference evidence="11 12" key="1">
    <citation type="submission" date="2018-06" db="EMBL/GenBank/DDBJ databases">
        <title>Genomic Encyclopedia of Archaeal and Bacterial Type Strains, Phase II (KMG-II): from individual species to whole genera.</title>
        <authorList>
            <person name="Goeker M."/>
        </authorList>
    </citation>
    <scope>NUCLEOTIDE SEQUENCE [LARGE SCALE GENOMIC DNA]</scope>
    <source>
        <strain evidence="11 12">T4</strain>
    </source>
</reference>
<keyword evidence="8" id="KW-0175">Coiled coil</keyword>
<dbReference type="PROSITE" id="PS50165">
    <property type="entry name" value="UVRC"/>
    <property type="match status" value="1"/>
</dbReference>
<dbReference type="EMBL" id="QKTX01000027">
    <property type="protein sequence ID" value="PZV76052.1"/>
    <property type="molecule type" value="Genomic_DNA"/>
</dbReference>
<proteinExistence type="inferred from homology"/>
<feature type="domain" description="UvrC family homology region profile" evidence="10">
    <location>
        <begin position="338"/>
        <end position="477"/>
    </location>
</feature>
<keyword evidence="4 7" id="KW-0267">Excision nuclease</keyword>
<evidence type="ECO:0000256" key="7">
    <source>
        <dbReference type="HAMAP-Rule" id="MF_00203"/>
    </source>
</evidence>
<dbReference type="InterPro" id="IPR001162">
    <property type="entry name" value="UvrC_RNase_H_dom"/>
</dbReference>
<dbReference type="InterPro" id="IPR010994">
    <property type="entry name" value="RuvA_2-like"/>
</dbReference>
<dbReference type="PROSITE" id="PS50164">
    <property type="entry name" value="GIY_YIG"/>
    <property type="match status" value="1"/>
</dbReference>
<dbReference type="InterPro" id="IPR004791">
    <property type="entry name" value="UvrC"/>
</dbReference>
<name>A0A326RJZ0_9BACT</name>
<dbReference type="PANTHER" id="PTHR30562">
    <property type="entry name" value="UVRC/OXIDOREDUCTASE"/>
    <property type="match status" value="1"/>
</dbReference>
<keyword evidence="1 7" id="KW-0963">Cytoplasm</keyword>
<dbReference type="NCBIfam" id="TIGR00194">
    <property type="entry name" value="uvrC"/>
    <property type="match status" value="1"/>
</dbReference>
<dbReference type="SUPFAM" id="SSF47781">
    <property type="entry name" value="RuvA domain 2-like"/>
    <property type="match status" value="1"/>
</dbReference>
<evidence type="ECO:0000256" key="6">
    <source>
        <dbReference type="ARBA" id="ARBA00023236"/>
    </source>
</evidence>
<evidence type="ECO:0000259" key="9">
    <source>
        <dbReference type="PROSITE" id="PS50164"/>
    </source>
</evidence>
<keyword evidence="3 7" id="KW-0228">DNA excision</keyword>
<dbReference type="Pfam" id="PF14520">
    <property type="entry name" value="HHH_5"/>
    <property type="match status" value="1"/>
</dbReference>
<dbReference type="FunFam" id="3.40.1440.10:FF:000001">
    <property type="entry name" value="UvrABC system protein C"/>
    <property type="match status" value="1"/>
</dbReference>
<feature type="coiled-coil region" evidence="8">
    <location>
        <begin position="216"/>
        <end position="243"/>
    </location>
</feature>
<dbReference type="CDD" id="cd10434">
    <property type="entry name" value="GIY-YIG_UvrC_Cho"/>
    <property type="match status" value="1"/>
</dbReference>
<protein>
    <recommendedName>
        <fullName evidence="7">UvrABC system protein C</fullName>
        <shortName evidence="7">Protein UvrC</shortName>
    </recommendedName>
    <alternativeName>
        <fullName evidence="7">Excinuclease ABC subunit C</fullName>
    </alternativeName>
</protein>
<dbReference type="Pfam" id="PF08459">
    <property type="entry name" value="UvrC_RNaseH_dom"/>
    <property type="match status" value="1"/>
</dbReference>
<keyword evidence="6 7" id="KW-0742">SOS response</keyword>
<dbReference type="PANTHER" id="PTHR30562:SF1">
    <property type="entry name" value="UVRABC SYSTEM PROTEIN C"/>
    <property type="match status" value="1"/>
</dbReference>
<dbReference type="InterPro" id="IPR000305">
    <property type="entry name" value="GIY-YIG_endonuc"/>
</dbReference>
<keyword evidence="2 7" id="KW-0227">DNA damage</keyword>
<dbReference type="GO" id="GO:0003677">
    <property type="term" value="F:DNA binding"/>
    <property type="evidence" value="ECO:0007669"/>
    <property type="project" value="UniProtKB-UniRule"/>
</dbReference>
<dbReference type="InterPro" id="IPR003583">
    <property type="entry name" value="Hlx-hairpin-Hlx_DNA-bd_motif"/>
</dbReference>
<comment type="subcellular location">
    <subcellularLocation>
        <location evidence="7">Cytoplasm</location>
    </subcellularLocation>
</comment>
<gene>
    <name evidence="7" type="primary">uvrC</name>
    <name evidence="11" type="ORF">CLV31_1271</name>
</gene>
<dbReference type="Pfam" id="PF22920">
    <property type="entry name" value="UvrC_RNaseH"/>
    <property type="match status" value="1"/>
</dbReference>
<dbReference type="OrthoDB" id="9804933at2"/>
<evidence type="ECO:0000256" key="5">
    <source>
        <dbReference type="ARBA" id="ARBA00023204"/>
    </source>
</evidence>
<dbReference type="SUPFAM" id="SSF82771">
    <property type="entry name" value="GIY-YIG endonuclease"/>
    <property type="match status" value="1"/>
</dbReference>
<evidence type="ECO:0000313" key="12">
    <source>
        <dbReference type="Proteomes" id="UP000248917"/>
    </source>
</evidence>
<dbReference type="Gene3D" id="3.40.1440.10">
    <property type="entry name" value="GIY-YIG endonuclease"/>
    <property type="match status" value="1"/>
</dbReference>
<evidence type="ECO:0000259" key="10">
    <source>
        <dbReference type="PROSITE" id="PS50165"/>
    </source>
</evidence>
<dbReference type="InterPro" id="IPR038476">
    <property type="entry name" value="UvrC_RNase_H_dom_sf"/>
</dbReference>
<accession>A0A326RJZ0</accession>
<dbReference type="Gene3D" id="1.10.150.20">
    <property type="entry name" value="5' to 3' exonuclease, C-terminal subdomain"/>
    <property type="match status" value="1"/>
</dbReference>
<evidence type="ECO:0000256" key="2">
    <source>
        <dbReference type="ARBA" id="ARBA00022763"/>
    </source>
</evidence>
<comment type="caution">
    <text evidence="11">The sequence shown here is derived from an EMBL/GenBank/DDBJ whole genome shotgun (WGS) entry which is preliminary data.</text>
</comment>
<dbReference type="GO" id="GO:0009380">
    <property type="term" value="C:excinuclease repair complex"/>
    <property type="evidence" value="ECO:0007669"/>
    <property type="project" value="InterPro"/>
</dbReference>
<dbReference type="Gene3D" id="3.30.420.340">
    <property type="entry name" value="UvrC, RNAse H endonuclease domain"/>
    <property type="match status" value="1"/>
</dbReference>
<evidence type="ECO:0000313" key="11">
    <source>
        <dbReference type="EMBL" id="PZV76052.1"/>
    </source>
</evidence>
<dbReference type="InterPro" id="IPR050066">
    <property type="entry name" value="UvrABC_protein_C"/>
</dbReference>
<dbReference type="GO" id="GO:0006289">
    <property type="term" value="P:nucleotide-excision repair"/>
    <property type="evidence" value="ECO:0007669"/>
    <property type="project" value="UniProtKB-UniRule"/>
</dbReference>
<evidence type="ECO:0000256" key="4">
    <source>
        <dbReference type="ARBA" id="ARBA00022881"/>
    </source>
</evidence>
<dbReference type="InterPro" id="IPR035901">
    <property type="entry name" value="GIY-YIG_endonuc_sf"/>
</dbReference>
<dbReference type="GO" id="GO:0005737">
    <property type="term" value="C:cytoplasm"/>
    <property type="evidence" value="ECO:0007669"/>
    <property type="project" value="UniProtKB-SubCell"/>
</dbReference>
<dbReference type="SUPFAM" id="SSF46600">
    <property type="entry name" value="C-terminal UvrC-binding domain of UvrB"/>
    <property type="match status" value="1"/>
</dbReference>
<evidence type="ECO:0000256" key="8">
    <source>
        <dbReference type="SAM" id="Coils"/>
    </source>
</evidence>
<evidence type="ECO:0000256" key="3">
    <source>
        <dbReference type="ARBA" id="ARBA00022769"/>
    </source>
</evidence>
<dbReference type="Pfam" id="PF01541">
    <property type="entry name" value="GIY-YIG"/>
    <property type="match status" value="1"/>
</dbReference>
<keyword evidence="5 7" id="KW-0234">DNA repair</keyword>
<comment type="subunit">
    <text evidence="7">Interacts with UvrB in an incision complex.</text>
</comment>
<dbReference type="SMART" id="SM00278">
    <property type="entry name" value="HhH1"/>
    <property type="match status" value="1"/>
</dbReference>
<feature type="domain" description="GIY-YIG" evidence="9">
    <location>
        <begin position="16"/>
        <end position="95"/>
    </location>
</feature>
<keyword evidence="12" id="KW-1185">Reference proteome</keyword>
<dbReference type="RefSeq" id="WP_111395054.1">
    <property type="nucleotide sequence ID" value="NZ_QKTX01000027.1"/>
</dbReference>
<dbReference type="AlphaFoldDB" id="A0A326RJZ0"/>
<dbReference type="HAMAP" id="MF_00203">
    <property type="entry name" value="UvrC"/>
    <property type="match status" value="1"/>
</dbReference>